<keyword evidence="3 6" id="KW-0812">Transmembrane</keyword>
<organism evidence="8">
    <name type="scientific">marine sediment metagenome</name>
    <dbReference type="NCBI Taxonomy" id="412755"/>
    <lineage>
        <taxon>unclassified sequences</taxon>
        <taxon>metagenomes</taxon>
        <taxon>ecological metagenomes</taxon>
    </lineage>
</organism>
<dbReference type="InterPro" id="IPR004633">
    <property type="entry name" value="NaPi_cotrn-rel/YqeW-like"/>
</dbReference>
<feature type="transmembrane region" description="Helical" evidence="6">
    <location>
        <begin position="294"/>
        <end position="319"/>
    </location>
</feature>
<reference evidence="8" key="1">
    <citation type="journal article" date="2015" name="Nature">
        <title>Complex archaea that bridge the gap between prokaryotes and eukaryotes.</title>
        <authorList>
            <person name="Spang A."/>
            <person name="Saw J.H."/>
            <person name="Jorgensen S.L."/>
            <person name="Zaremba-Niedzwiedzka K."/>
            <person name="Martijn J."/>
            <person name="Lind A.E."/>
            <person name="van Eijk R."/>
            <person name="Schleper C."/>
            <person name="Guy L."/>
            <person name="Ettema T.J."/>
        </authorList>
    </citation>
    <scope>NUCLEOTIDE SEQUENCE</scope>
</reference>
<evidence type="ECO:0000313" key="8">
    <source>
        <dbReference type="EMBL" id="KKM02746.1"/>
    </source>
</evidence>
<gene>
    <name evidence="8" type="ORF">LCGC14_1781350</name>
</gene>
<sequence length="560" mass="61393">MDLETTAKMIFGVIGGLGIFLLGMKHMSEGLQTIAGNRLRSLIGLVTNNRLAATGVGAAVTCLVQSSSVTTVMVVGFVNAGFMTLNQAIGVILGANIGTTITGWILALKIGKYGLPLLGVAALVFRFSKKDRLRYFAMAAMGLGMIFFGLELMKNGFKPIRDTPVFLRWFQQFQANTYFGVLKCAAVGCVLTMIVQSSSATLGITIGLAATEVIGFDTAAALVLGENIGTTITAYLASLGTTTNAKRAAYAHVIFNVIGVLWITALFRPYVHLVKQVTGLDPEFFKMVDEEKTFPMMTAAIAAVHTGFNVANTILFLPLTKYVGALLTRLVPDRGFKEAPHLTHLDSRLIKSPLIGMEQCRIELLRMGDTVSNMMGRLRTVLPMIRPDEEDIRKIFNKEEVLDTVQKEITVFLTDLLAGNVTHDVADEGRRILRMADEYESISDYGASILKLRLRLDEADLHLAVKDRDGILKLHDEVATYVEMINTACRQNNPGIVAKAHSQGDGITHHIRELRGRHLEDVSRIRQEPLVTVIFVDLLNAYRRVKDHAMNVAEALAGEK</sequence>
<protein>
    <recommendedName>
        <fullName evidence="7">PhoU domain-containing protein</fullName>
    </recommendedName>
</protein>
<comment type="caution">
    <text evidence="8">The sequence shown here is derived from an EMBL/GenBank/DDBJ whole genome shotgun (WGS) entry which is preliminary data.</text>
</comment>
<evidence type="ECO:0000256" key="2">
    <source>
        <dbReference type="ARBA" id="ARBA00022475"/>
    </source>
</evidence>
<feature type="transmembrane region" description="Helical" evidence="6">
    <location>
        <begin position="135"/>
        <end position="153"/>
    </location>
</feature>
<dbReference type="GO" id="GO:0005436">
    <property type="term" value="F:sodium:phosphate symporter activity"/>
    <property type="evidence" value="ECO:0007669"/>
    <property type="project" value="InterPro"/>
</dbReference>
<evidence type="ECO:0000259" key="7">
    <source>
        <dbReference type="Pfam" id="PF01895"/>
    </source>
</evidence>
<dbReference type="Pfam" id="PF02690">
    <property type="entry name" value="Na_Pi_cotrans"/>
    <property type="match status" value="2"/>
</dbReference>
<dbReference type="InterPro" id="IPR026022">
    <property type="entry name" value="PhoU_dom"/>
</dbReference>
<evidence type="ECO:0000256" key="1">
    <source>
        <dbReference type="ARBA" id="ARBA00004651"/>
    </source>
</evidence>
<proteinExistence type="predicted"/>
<dbReference type="EMBL" id="LAZR01016851">
    <property type="protein sequence ID" value="KKM02746.1"/>
    <property type="molecule type" value="Genomic_DNA"/>
</dbReference>
<dbReference type="Pfam" id="PF01895">
    <property type="entry name" value="PhoU"/>
    <property type="match status" value="1"/>
</dbReference>
<dbReference type="NCBIfam" id="TIGR00704">
    <property type="entry name" value="NaPi_cotrn_rel"/>
    <property type="match status" value="1"/>
</dbReference>
<feature type="domain" description="PhoU" evidence="7">
    <location>
        <begin position="364"/>
        <end position="451"/>
    </location>
</feature>
<dbReference type="InterPro" id="IPR003841">
    <property type="entry name" value="Na/Pi_transpt"/>
</dbReference>
<keyword evidence="5 6" id="KW-0472">Membrane</keyword>
<comment type="subcellular location">
    <subcellularLocation>
        <location evidence="1">Cell membrane</location>
        <topology evidence="1">Multi-pass membrane protein</topology>
    </subcellularLocation>
</comment>
<dbReference type="AlphaFoldDB" id="A0A0F9JAB3"/>
<evidence type="ECO:0000256" key="6">
    <source>
        <dbReference type="SAM" id="Phobius"/>
    </source>
</evidence>
<feature type="transmembrane region" description="Helical" evidence="6">
    <location>
        <begin position="88"/>
        <end position="107"/>
    </location>
</feature>
<feature type="transmembrane region" description="Helical" evidence="6">
    <location>
        <begin position="253"/>
        <end position="274"/>
    </location>
</feature>
<accession>A0A0F9JAB3</accession>
<dbReference type="NCBIfam" id="NF037997">
    <property type="entry name" value="Na_Pi_symport"/>
    <property type="match status" value="1"/>
</dbReference>
<evidence type="ECO:0000256" key="4">
    <source>
        <dbReference type="ARBA" id="ARBA00022989"/>
    </source>
</evidence>
<dbReference type="Gene3D" id="1.20.58.220">
    <property type="entry name" value="Phosphate transport system protein phou homolog 2, domain 2"/>
    <property type="match status" value="1"/>
</dbReference>
<dbReference type="InterPro" id="IPR038078">
    <property type="entry name" value="PhoU-like_sf"/>
</dbReference>
<feature type="transmembrane region" description="Helical" evidence="6">
    <location>
        <begin position="173"/>
        <end position="195"/>
    </location>
</feature>
<dbReference type="PANTHER" id="PTHR10010:SF46">
    <property type="entry name" value="SODIUM-DEPENDENT PHOSPHATE TRANSPORT PROTEIN 2B"/>
    <property type="match status" value="1"/>
</dbReference>
<dbReference type="PANTHER" id="PTHR10010">
    <property type="entry name" value="SOLUTE CARRIER FAMILY 34 SODIUM PHOSPHATE , MEMBER 2-RELATED"/>
    <property type="match status" value="1"/>
</dbReference>
<keyword evidence="2" id="KW-1003">Cell membrane</keyword>
<name>A0A0F9JAB3_9ZZZZ</name>
<feature type="transmembrane region" description="Helical" evidence="6">
    <location>
        <begin position="6"/>
        <end position="24"/>
    </location>
</feature>
<evidence type="ECO:0000256" key="3">
    <source>
        <dbReference type="ARBA" id="ARBA00022692"/>
    </source>
</evidence>
<keyword evidence="4 6" id="KW-1133">Transmembrane helix</keyword>
<evidence type="ECO:0000256" key="5">
    <source>
        <dbReference type="ARBA" id="ARBA00023136"/>
    </source>
</evidence>
<dbReference type="GO" id="GO:0005886">
    <property type="term" value="C:plasma membrane"/>
    <property type="evidence" value="ECO:0007669"/>
    <property type="project" value="UniProtKB-SubCell"/>
</dbReference>
<dbReference type="SUPFAM" id="SSF109755">
    <property type="entry name" value="PhoU-like"/>
    <property type="match status" value="1"/>
</dbReference>
<dbReference type="GO" id="GO:0044341">
    <property type="term" value="P:sodium-dependent phosphate transport"/>
    <property type="evidence" value="ECO:0007669"/>
    <property type="project" value="InterPro"/>
</dbReference>